<dbReference type="Proteomes" id="UP000681341">
    <property type="component" value="Unassembled WGS sequence"/>
</dbReference>
<reference evidence="4 5" key="1">
    <citation type="submission" date="2021-03" db="EMBL/GenBank/DDBJ databases">
        <title>Glycomyces sp. nov., a novel actinomycete isolated from soil.</title>
        <authorList>
            <person name="Yang X."/>
            <person name="Xu X."/>
        </authorList>
    </citation>
    <scope>NUCLEOTIDE SEQUENCE [LARGE SCALE GENOMIC DNA]</scope>
    <source>
        <strain evidence="4 5">NEAU-S30</strain>
    </source>
</reference>
<evidence type="ECO:0000256" key="2">
    <source>
        <dbReference type="ARBA" id="ARBA00023315"/>
    </source>
</evidence>
<dbReference type="CDD" id="cd04301">
    <property type="entry name" value="NAT_SF"/>
    <property type="match status" value="1"/>
</dbReference>
<proteinExistence type="predicted"/>
<comment type="caution">
    <text evidence="4">The sequence shown here is derived from an EMBL/GenBank/DDBJ whole genome shotgun (WGS) entry which is preliminary data.</text>
</comment>
<dbReference type="PROSITE" id="PS51186">
    <property type="entry name" value="GNAT"/>
    <property type="match status" value="1"/>
</dbReference>
<dbReference type="InterPro" id="IPR050832">
    <property type="entry name" value="Bact_Acetyltransf"/>
</dbReference>
<sequence length="154" mass="16751">MGGMDIEIHPARPEEYPAVARLRWQWEVETGAAPVGDREDFAKEFAAWARAHTESHRCVVVCRNGTVIGMAWLAVVARVPTPGRFVRASGDLQSVYLVPEERSGGLGSRLIAAVLEEARALGLPKVTVQSTTRAIPVYCRNGFAASPKVLQAEL</sequence>
<dbReference type="Gene3D" id="3.40.630.30">
    <property type="match status" value="1"/>
</dbReference>
<dbReference type="PANTHER" id="PTHR43877">
    <property type="entry name" value="AMINOALKYLPHOSPHONATE N-ACETYLTRANSFERASE-RELATED-RELATED"/>
    <property type="match status" value="1"/>
</dbReference>
<evidence type="ECO:0000313" key="5">
    <source>
        <dbReference type="Proteomes" id="UP000681341"/>
    </source>
</evidence>
<dbReference type="EMBL" id="JAGFNP010000012">
    <property type="protein sequence ID" value="MBO3734911.1"/>
    <property type="molecule type" value="Genomic_DNA"/>
</dbReference>
<dbReference type="PANTHER" id="PTHR43877:SF2">
    <property type="entry name" value="AMINOALKYLPHOSPHONATE N-ACETYLTRANSFERASE-RELATED"/>
    <property type="match status" value="1"/>
</dbReference>
<protein>
    <submittedName>
        <fullName evidence="4">GNAT family N-acetyltransferase</fullName>
    </submittedName>
</protein>
<dbReference type="SUPFAM" id="SSF55729">
    <property type="entry name" value="Acyl-CoA N-acyltransferases (Nat)"/>
    <property type="match status" value="1"/>
</dbReference>
<organism evidence="4 5">
    <name type="scientific">Glycomyces niveus</name>
    <dbReference type="NCBI Taxonomy" id="2820287"/>
    <lineage>
        <taxon>Bacteria</taxon>
        <taxon>Bacillati</taxon>
        <taxon>Actinomycetota</taxon>
        <taxon>Actinomycetes</taxon>
        <taxon>Glycomycetales</taxon>
        <taxon>Glycomycetaceae</taxon>
        <taxon>Glycomyces</taxon>
    </lineage>
</organism>
<keyword evidence="2" id="KW-0012">Acyltransferase</keyword>
<accession>A0ABS3U9J3</accession>
<keyword evidence="5" id="KW-1185">Reference proteome</keyword>
<dbReference type="InterPro" id="IPR016181">
    <property type="entry name" value="Acyl_CoA_acyltransferase"/>
</dbReference>
<gene>
    <name evidence="4" type="ORF">J5V16_18945</name>
</gene>
<feature type="domain" description="N-acetyltransferase" evidence="3">
    <location>
        <begin position="6"/>
        <end position="154"/>
    </location>
</feature>
<evidence type="ECO:0000313" key="4">
    <source>
        <dbReference type="EMBL" id="MBO3734911.1"/>
    </source>
</evidence>
<evidence type="ECO:0000256" key="1">
    <source>
        <dbReference type="ARBA" id="ARBA00022679"/>
    </source>
</evidence>
<dbReference type="Pfam" id="PF00583">
    <property type="entry name" value="Acetyltransf_1"/>
    <property type="match status" value="1"/>
</dbReference>
<name>A0ABS3U9J3_9ACTN</name>
<evidence type="ECO:0000259" key="3">
    <source>
        <dbReference type="PROSITE" id="PS51186"/>
    </source>
</evidence>
<dbReference type="InterPro" id="IPR000182">
    <property type="entry name" value="GNAT_dom"/>
</dbReference>
<keyword evidence="1" id="KW-0808">Transferase</keyword>